<dbReference type="Pfam" id="PF11382">
    <property type="entry name" value="MctB"/>
    <property type="match status" value="1"/>
</dbReference>
<dbReference type="AlphaFoldDB" id="A0A8J3WCZ8"/>
<accession>A0A8J3WCZ8</accession>
<evidence type="ECO:0008006" key="4">
    <source>
        <dbReference type="Google" id="ProtNLM"/>
    </source>
</evidence>
<dbReference type="RefSeq" id="WP_189241888.1">
    <property type="nucleotide sequence ID" value="NZ_BMQP01000005.1"/>
</dbReference>
<evidence type="ECO:0000256" key="1">
    <source>
        <dbReference type="SAM" id="MobiDB-lite"/>
    </source>
</evidence>
<gene>
    <name evidence="2" type="ORF">Pro02_18240</name>
</gene>
<proteinExistence type="predicted"/>
<keyword evidence="3" id="KW-1185">Reference proteome</keyword>
<feature type="region of interest" description="Disordered" evidence="1">
    <location>
        <begin position="300"/>
        <end position="341"/>
    </location>
</feature>
<protein>
    <recommendedName>
        <fullName evidence="4">Copper transporter</fullName>
    </recommendedName>
</protein>
<organism evidence="2 3">
    <name type="scientific">Planobispora rosea</name>
    <dbReference type="NCBI Taxonomy" id="35762"/>
    <lineage>
        <taxon>Bacteria</taxon>
        <taxon>Bacillati</taxon>
        <taxon>Actinomycetota</taxon>
        <taxon>Actinomycetes</taxon>
        <taxon>Streptosporangiales</taxon>
        <taxon>Streptosporangiaceae</taxon>
        <taxon>Planobispora</taxon>
    </lineage>
</organism>
<reference evidence="2" key="1">
    <citation type="submission" date="2021-01" db="EMBL/GenBank/DDBJ databases">
        <title>Whole genome shotgun sequence of Planobispora rosea NBRC 15558.</title>
        <authorList>
            <person name="Komaki H."/>
            <person name="Tamura T."/>
        </authorList>
    </citation>
    <scope>NUCLEOTIDE SEQUENCE</scope>
    <source>
        <strain evidence="2">NBRC 15558</strain>
    </source>
</reference>
<dbReference type="InterPro" id="IPR021522">
    <property type="entry name" value="MctB"/>
</dbReference>
<dbReference type="GO" id="GO:0016020">
    <property type="term" value="C:membrane"/>
    <property type="evidence" value="ECO:0007669"/>
    <property type="project" value="InterPro"/>
</dbReference>
<name>A0A8J3WCZ8_PLARO</name>
<sequence length="341" mass="34080">MIDFRYHLVSIIAIFVALSVGIVLGTTLLEEPTLQATEAVASALGDENGKLRAQNEVLLDTKTGQESFVAAHTPELVRGSLAGETVVIVEAPAVAAGMTDAVRQVLEQAGATVTAQVTLADKYLDPAQSVLIDRLATGIKPADLVFPAEDGPYDKAAAVLASALVTVAPDQAGKENPAAGGVIDAFQRAELLTVTAGGSAETEHIARAGTAVVITPADPYAGENAATQAGALVSLALGLDEGSRGTVLAGPASSATTGGVVTALREGAAAEKVSGVDTADMPAGRVVVVYALREQLSGNTGQYGIGPGAPAFEPSPPSPEATLSPSPEATPSPPSTATSGG</sequence>
<dbReference type="EMBL" id="BOOI01000014">
    <property type="protein sequence ID" value="GIH83416.1"/>
    <property type="molecule type" value="Genomic_DNA"/>
</dbReference>
<dbReference type="Proteomes" id="UP000655044">
    <property type="component" value="Unassembled WGS sequence"/>
</dbReference>
<evidence type="ECO:0000313" key="2">
    <source>
        <dbReference type="EMBL" id="GIH83416.1"/>
    </source>
</evidence>
<evidence type="ECO:0000313" key="3">
    <source>
        <dbReference type="Proteomes" id="UP000655044"/>
    </source>
</evidence>
<comment type="caution">
    <text evidence="2">The sequence shown here is derived from an EMBL/GenBank/DDBJ whole genome shotgun (WGS) entry which is preliminary data.</text>
</comment>
<dbReference type="GO" id="GO:0055070">
    <property type="term" value="P:copper ion homeostasis"/>
    <property type="evidence" value="ECO:0007669"/>
    <property type="project" value="InterPro"/>
</dbReference>